<dbReference type="InterPro" id="IPR001251">
    <property type="entry name" value="CRAL-TRIO_dom"/>
</dbReference>
<dbReference type="CDD" id="cd00170">
    <property type="entry name" value="SEC14"/>
    <property type="match status" value="1"/>
</dbReference>
<comment type="caution">
    <text evidence="3">The sequence shown here is derived from an EMBL/GenBank/DDBJ whole genome shotgun (WGS) entry which is preliminary data.</text>
</comment>
<reference evidence="3 4" key="1">
    <citation type="submission" date="2021-05" db="EMBL/GenBank/DDBJ databases">
        <title>Genome Assembly of Synthetic Allotetraploid Brassica napus Reveals Homoeologous Exchanges between Subgenomes.</title>
        <authorList>
            <person name="Davis J.T."/>
        </authorList>
    </citation>
    <scope>NUCLEOTIDE SEQUENCE [LARGE SCALE GENOMIC DNA]</scope>
    <source>
        <strain evidence="4">cv. Da-Ae</strain>
        <tissue evidence="3">Seedling</tissue>
    </source>
</reference>
<name>A0ABQ8DDZ5_BRANA</name>
<dbReference type="Pfam" id="PF00650">
    <property type="entry name" value="CRAL_TRIO"/>
    <property type="match status" value="1"/>
</dbReference>
<dbReference type="SUPFAM" id="SSF46938">
    <property type="entry name" value="CRAL/TRIO N-terminal domain"/>
    <property type="match status" value="1"/>
</dbReference>
<gene>
    <name evidence="3" type="ORF">HID58_018936</name>
</gene>
<accession>A0ABQ8DDZ5</accession>
<sequence>MEFFCHSSYRVIEILECVIVDKKPVKSLISDLAETVSITQRHTTLSVSSLFIERDIQRFCSNKETCGTHTYLQSSSASSPSSPRTKKTIFLILYRIFCFVHHQEMGKRDEKAEAVLRLLRKQTPLTLKQEKFCNRDCVERFLKGKGDNVKKAAKQLTSCLSWRQNFDIGAEEFSAELADGVAYIAGHDGESRPVIMFRFKHDYQKLRSQKQFTRLVAFTMETAISSMSRNAEQSVVLLFDASKQLLLRIYIFDPHNLPSSLVGLFQIILCFCKSAFGNPKIIADNYPCRLHKAFIIDPPSFFSYIWKGVRPFVELSTVTMLISSLDYDEQLDISHVSSSSCLRSASLRFDPSSIKSTAKIGSASSRFAFTVSHNSMKPWYLSLTDTSPFHAAVDSTASKVSPLSVRSLSFASPAGRGLRDPKPAACRKSLFPSTPLPEKTKTVPHRKTPRPSFFQSPAMFFRGEKNVGGGEKSSREAFVPYLKFYRRPYDETAYRSKLRGPRGFVSVVSSHRRCRHVSLSQRF</sequence>
<dbReference type="SUPFAM" id="SSF52087">
    <property type="entry name" value="CRAL/TRIO domain"/>
    <property type="match status" value="1"/>
</dbReference>
<dbReference type="EMBL" id="JAGKQM010000005">
    <property type="protein sequence ID" value="KAH0926680.1"/>
    <property type="molecule type" value="Genomic_DNA"/>
</dbReference>
<protein>
    <recommendedName>
        <fullName evidence="2">CRAL-TRIO domain-containing protein</fullName>
    </recommendedName>
</protein>
<evidence type="ECO:0000313" key="4">
    <source>
        <dbReference type="Proteomes" id="UP000824890"/>
    </source>
</evidence>
<evidence type="ECO:0000256" key="1">
    <source>
        <dbReference type="SAM" id="MobiDB-lite"/>
    </source>
</evidence>
<dbReference type="PROSITE" id="PS50191">
    <property type="entry name" value="CRAL_TRIO"/>
    <property type="match status" value="1"/>
</dbReference>
<evidence type="ECO:0000313" key="3">
    <source>
        <dbReference type="EMBL" id="KAH0926680.1"/>
    </source>
</evidence>
<feature type="domain" description="CRAL-TRIO" evidence="2">
    <location>
        <begin position="170"/>
        <end position="362"/>
    </location>
</feature>
<evidence type="ECO:0000259" key="2">
    <source>
        <dbReference type="PROSITE" id="PS50191"/>
    </source>
</evidence>
<dbReference type="Proteomes" id="UP000824890">
    <property type="component" value="Unassembled WGS sequence"/>
</dbReference>
<dbReference type="InterPro" id="IPR036865">
    <property type="entry name" value="CRAL-TRIO_dom_sf"/>
</dbReference>
<organism evidence="3 4">
    <name type="scientific">Brassica napus</name>
    <name type="common">Rape</name>
    <dbReference type="NCBI Taxonomy" id="3708"/>
    <lineage>
        <taxon>Eukaryota</taxon>
        <taxon>Viridiplantae</taxon>
        <taxon>Streptophyta</taxon>
        <taxon>Embryophyta</taxon>
        <taxon>Tracheophyta</taxon>
        <taxon>Spermatophyta</taxon>
        <taxon>Magnoliopsida</taxon>
        <taxon>eudicotyledons</taxon>
        <taxon>Gunneridae</taxon>
        <taxon>Pentapetalae</taxon>
        <taxon>rosids</taxon>
        <taxon>malvids</taxon>
        <taxon>Brassicales</taxon>
        <taxon>Brassicaceae</taxon>
        <taxon>Brassiceae</taxon>
        <taxon>Brassica</taxon>
    </lineage>
</organism>
<dbReference type="Gene3D" id="3.40.525.10">
    <property type="entry name" value="CRAL-TRIO lipid binding domain"/>
    <property type="match status" value="1"/>
</dbReference>
<dbReference type="SMART" id="SM00516">
    <property type="entry name" value="SEC14"/>
    <property type="match status" value="1"/>
</dbReference>
<dbReference type="InterPro" id="IPR036273">
    <property type="entry name" value="CRAL/TRIO_N_dom_sf"/>
</dbReference>
<dbReference type="PANTHER" id="PTHR47104:SF2">
    <property type="entry name" value="SEC14P-LIKE PHOSPHATIDYLINOSITOL TRANSFER FAMILY PROTEIN"/>
    <property type="match status" value="1"/>
</dbReference>
<proteinExistence type="predicted"/>
<keyword evidence="4" id="KW-1185">Reference proteome</keyword>
<feature type="region of interest" description="Disordered" evidence="1">
    <location>
        <begin position="430"/>
        <end position="449"/>
    </location>
</feature>
<dbReference type="PANTHER" id="PTHR47104">
    <property type="entry name" value="SEC14P-LIKE PHOSPHATIDYLINOSITOL TRANSFER FAMILY PROTEIN"/>
    <property type="match status" value="1"/>
</dbReference>